<dbReference type="EMBL" id="JAMSHT010000001">
    <property type="protein sequence ID" value="MCM8557434.1"/>
    <property type="molecule type" value="Genomic_DNA"/>
</dbReference>
<dbReference type="AlphaFoldDB" id="A0A9X2EKT4"/>
<evidence type="ECO:0000256" key="5">
    <source>
        <dbReference type="ARBA" id="ARBA00023139"/>
    </source>
</evidence>
<keyword evidence="6 8" id="KW-0449">Lipoprotein</keyword>
<comment type="caution">
    <text evidence="8">The sequence shown here is derived from an EMBL/GenBank/DDBJ whole genome shotgun (WGS) entry which is preliminary data.</text>
</comment>
<reference evidence="8" key="1">
    <citation type="submission" date="2022-06" db="EMBL/GenBank/DDBJ databases">
        <title>Sphingomicrobium sedimins sp. nov., a marine bacterium isolated from tidal flat.</title>
        <authorList>
            <person name="Kim C.-H."/>
            <person name="Yoo Y."/>
            <person name="Kim J.-J."/>
        </authorList>
    </citation>
    <scope>NUCLEOTIDE SEQUENCE</scope>
    <source>
        <strain evidence="8">GRR-S6-50</strain>
    </source>
</reference>
<keyword evidence="3 7" id="KW-0732">Signal</keyword>
<keyword evidence="9" id="KW-1185">Reference proteome</keyword>
<evidence type="ECO:0000313" key="9">
    <source>
        <dbReference type="Proteomes" id="UP001155128"/>
    </source>
</evidence>
<evidence type="ECO:0000256" key="6">
    <source>
        <dbReference type="ARBA" id="ARBA00023288"/>
    </source>
</evidence>
<keyword evidence="4" id="KW-0472">Membrane</keyword>
<proteinExistence type="inferred from homology"/>
<organism evidence="8 9">
    <name type="scientific">Sphingomicrobium sediminis</name>
    <dbReference type="NCBI Taxonomy" id="2950949"/>
    <lineage>
        <taxon>Bacteria</taxon>
        <taxon>Pseudomonadati</taxon>
        <taxon>Pseudomonadota</taxon>
        <taxon>Alphaproteobacteria</taxon>
        <taxon>Sphingomonadales</taxon>
        <taxon>Sphingomonadaceae</taxon>
        <taxon>Sphingomicrobium</taxon>
    </lineage>
</organism>
<dbReference type="Pfam" id="PF08085">
    <property type="entry name" value="Entericidin"/>
    <property type="match status" value="1"/>
</dbReference>
<evidence type="ECO:0000256" key="1">
    <source>
        <dbReference type="ARBA" id="ARBA00010296"/>
    </source>
</evidence>
<dbReference type="PROSITE" id="PS51257">
    <property type="entry name" value="PROKAR_LIPOPROTEIN"/>
    <property type="match status" value="1"/>
</dbReference>
<evidence type="ECO:0000256" key="7">
    <source>
        <dbReference type="SAM" id="SignalP"/>
    </source>
</evidence>
<evidence type="ECO:0000256" key="2">
    <source>
        <dbReference type="ARBA" id="ARBA00022475"/>
    </source>
</evidence>
<dbReference type="GO" id="GO:0016020">
    <property type="term" value="C:membrane"/>
    <property type="evidence" value="ECO:0007669"/>
    <property type="project" value="InterPro"/>
</dbReference>
<dbReference type="Proteomes" id="UP001155128">
    <property type="component" value="Unassembled WGS sequence"/>
</dbReference>
<evidence type="ECO:0000256" key="4">
    <source>
        <dbReference type="ARBA" id="ARBA00023136"/>
    </source>
</evidence>
<dbReference type="InterPro" id="IPR012556">
    <property type="entry name" value="Entericidin"/>
</dbReference>
<gene>
    <name evidence="8" type="ORF">NDO55_06335</name>
</gene>
<protein>
    <submittedName>
        <fullName evidence="8">Entericidin A/B family lipoprotein</fullName>
    </submittedName>
</protein>
<sequence length="46" mass="4515">MVRKLIATLALGGAFALGACNTVQGAGEDISSVGECGEDVLDGDSC</sequence>
<name>A0A9X2EKT4_9SPHN</name>
<keyword evidence="2" id="KW-1003">Cell membrane</keyword>
<dbReference type="RefSeq" id="WP_252113482.1">
    <property type="nucleotide sequence ID" value="NZ_JAMSHT010000001.1"/>
</dbReference>
<feature type="signal peptide" evidence="7">
    <location>
        <begin position="1"/>
        <end position="25"/>
    </location>
</feature>
<comment type="similarity">
    <text evidence="1">Belongs to the EcnA/EcnB lipoprotein family.</text>
</comment>
<evidence type="ECO:0000313" key="8">
    <source>
        <dbReference type="EMBL" id="MCM8557434.1"/>
    </source>
</evidence>
<evidence type="ECO:0000256" key="3">
    <source>
        <dbReference type="ARBA" id="ARBA00022729"/>
    </source>
</evidence>
<accession>A0A9X2EKT4</accession>
<keyword evidence="5" id="KW-0564">Palmitate</keyword>
<dbReference type="GO" id="GO:0009636">
    <property type="term" value="P:response to toxic substance"/>
    <property type="evidence" value="ECO:0007669"/>
    <property type="project" value="InterPro"/>
</dbReference>
<feature type="chain" id="PRO_5040764181" evidence="7">
    <location>
        <begin position="26"/>
        <end position="46"/>
    </location>
</feature>